<dbReference type="AlphaFoldDB" id="A0AA37P734"/>
<feature type="compositionally biased region" description="Low complexity" evidence="1">
    <location>
        <begin position="82"/>
        <end position="92"/>
    </location>
</feature>
<evidence type="ECO:0000313" key="4">
    <source>
        <dbReference type="Proteomes" id="UP001055115"/>
    </source>
</evidence>
<feature type="compositionally biased region" description="Polar residues" evidence="1">
    <location>
        <begin position="93"/>
        <end position="109"/>
    </location>
</feature>
<reference evidence="3 4" key="1">
    <citation type="submission" date="2022-03" db="EMBL/GenBank/DDBJ databases">
        <title>Genome data of Colletotrichum spp.</title>
        <authorList>
            <person name="Utami Y.D."/>
            <person name="Hiruma K."/>
        </authorList>
    </citation>
    <scope>NUCLEOTIDE SEQUENCE [LARGE SCALE GENOMIC DNA]</scope>
    <source>
        <strain evidence="3 4">MAFF 239500</strain>
    </source>
</reference>
<gene>
    <name evidence="3" type="ORF">ColSpa_02005</name>
</gene>
<keyword evidence="2" id="KW-1133">Transmembrane helix</keyword>
<keyword evidence="4" id="KW-1185">Reference proteome</keyword>
<dbReference type="Proteomes" id="UP001055115">
    <property type="component" value="Unassembled WGS sequence"/>
</dbReference>
<dbReference type="EMBL" id="BQXU01000003">
    <property type="protein sequence ID" value="GKT41824.1"/>
    <property type="molecule type" value="Genomic_DNA"/>
</dbReference>
<sequence>MHKSPAFARTARTTVGRMPVIAEDDSLPSATPSPAPAFPPSPPCRSTKPKPYGRSPTARPIYPNPSYPPPAYSRSPSRESTRSTVSTRSLLSIHSNGSLPNSGTSTPRSSYREKAGLLPTATPTGPTTPEENRRGSVWMARRRGWYRLVIFAVLAIGLAGGLSIGLTIGMRKSQPTAPADASNFTNLFPAGSFAFNTALLEANTGCTSDSSTWQCFPYQTYSQSPNASTATFFWTISQRNSYTYQISSSSNPFSPQFANETMTLLEGNSYNERLVFNFTLPKTVVPSDAITQDGRAATCTFQDTAFRATLWTRRNATTTVPQSGSTRTTMTANADSSIKWGVWPGQVEFVQVKSGGPECKDSAGNAVKVAAGNKQCNCLYANFDFEVQEKRKRWQA</sequence>
<evidence type="ECO:0000256" key="1">
    <source>
        <dbReference type="SAM" id="MobiDB-lite"/>
    </source>
</evidence>
<feature type="compositionally biased region" description="Pro residues" evidence="1">
    <location>
        <begin position="31"/>
        <end position="43"/>
    </location>
</feature>
<organism evidence="3 4">
    <name type="scientific">Colletotrichum spaethianum</name>
    <dbReference type="NCBI Taxonomy" id="700344"/>
    <lineage>
        <taxon>Eukaryota</taxon>
        <taxon>Fungi</taxon>
        <taxon>Dikarya</taxon>
        <taxon>Ascomycota</taxon>
        <taxon>Pezizomycotina</taxon>
        <taxon>Sordariomycetes</taxon>
        <taxon>Hypocreomycetidae</taxon>
        <taxon>Glomerellales</taxon>
        <taxon>Glomerellaceae</taxon>
        <taxon>Colletotrichum</taxon>
        <taxon>Colletotrichum spaethianum species complex</taxon>
    </lineage>
</organism>
<comment type="caution">
    <text evidence="3">The sequence shown here is derived from an EMBL/GenBank/DDBJ whole genome shotgun (WGS) entry which is preliminary data.</text>
</comment>
<feature type="transmembrane region" description="Helical" evidence="2">
    <location>
        <begin position="148"/>
        <end position="170"/>
    </location>
</feature>
<feature type="compositionally biased region" description="Low complexity" evidence="1">
    <location>
        <begin position="116"/>
        <end position="129"/>
    </location>
</feature>
<keyword evidence="2" id="KW-0472">Membrane</keyword>
<evidence type="ECO:0000256" key="2">
    <source>
        <dbReference type="SAM" id="Phobius"/>
    </source>
</evidence>
<evidence type="ECO:0008006" key="5">
    <source>
        <dbReference type="Google" id="ProtNLM"/>
    </source>
</evidence>
<evidence type="ECO:0000313" key="3">
    <source>
        <dbReference type="EMBL" id="GKT41824.1"/>
    </source>
</evidence>
<dbReference type="RefSeq" id="XP_049124174.1">
    <property type="nucleotide sequence ID" value="XM_049268217.1"/>
</dbReference>
<dbReference type="GeneID" id="73322807"/>
<proteinExistence type="predicted"/>
<feature type="compositionally biased region" description="Pro residues" evidence="1">
    <location>
        <begin position="62"/>
        <end position="71"/>
    </location>
</feature>
<name>A0AA37P734_9PEZI</name>
<keyword evidence="2" id="KW-0812">Transmembrane</keyword>
<protein>
    <recommendedName>
        <fullName evidence="5">Tat pathway signal sequence</fullName>
    </recommendedName>
</protein>
<feature type="region of interest" description="Disordered" evidence="1">
    <location>
        <begin position="1"/>
        <end position="134"/>
    </location>
</feature>
<accession>A0AA37P734</accession>